<dbReference type="InterPro" id="IPR029058">
    <property type="entry name" value="AB_hydrolase_fold"/>
</dbReference>
<dbReference type="STRING" id="47839.BN973_03345"/>
<sequence>MLELIDKGQPTAEHPHPLLFVHGAFLGAWSWDAHFLDFFADRGFRVLAPSLRGHGSSPADKPLRLCSISDFVEDVTKIANTVAPQPIPIGHSMGGFVVQKYLEANKAPAGVLIASAPPRGHLRSLLRNIRRHPWRCSRFSLSGRPDHLLGTTTAGARELFFGQKASDDLISATTARLQPDSTRAILLDMVALELVRTDRITTPLLVLGGEEDATYHPTEVRATARAYGTEATIIPQIGHSMTVEPGWETVAERILSWLIERRL</sequence>
<dbReference type="OrthoDB" id="9773549at2"/>
<keyword evidence="4" id="KW-1185">Reference proteome</keyword>
<reference evidence="2" key="1">
    <citation type="journal article" date="2014" name="Genome Announc.">
        <title>Draft Genome Sequence of Mycobacterium triplex DSM 44626.</title>
        <authorList>
            <person name="Sassi M."/>
            <person name="Croce O."/>
            <person name="Robert C."/>
            <person name="Raoult D."/>
            <person name="Drancourt M."/>
        </authorList>
    </citation>
    <scope>NUCLEOTIDE SEQUENCE [LARGE SCALE GENOMIC DNA]</scope>
    <source>
        <strain evidence="2">DSM 44626</strain>
    </source>
</reference>
<dbReference type="GO" id="GO:0003824">
    <property type="term" value="F:catalytic activity"/>
    <property type="evidence" value="ECO:0007669"/>
    <property type="project" value="UniProtKB-ARBA"/>
</dbReference>
<feature type="domain" description="AB hydrolase-1" evidence="1">
    <location>
        <begin position="18"/>
        <end position="245"/>
    </location>
</feature>
<dbReference type="AlphaFoldDB" id="A0A024JYS2"/>
<dbReference type="eggNOG" id="COG2267">
    <property type="taxonomic scope" value="Bacteria"/>
</dbReference>
<name>A0A024JYS2_9MYCO</name>
<gene>
    <name evidence="3" type="ORF">AWC29_21845</name>
    <name evidence="2" type="ORF">BN973_03345</name>
</gene>
<dbReference type="EMBL" id="HG964446">
    <property type="protein sequence ID" value="CDO88975.1"/>
    <property type="molecule type" value="Genomic_DNA"/>
</dbReference>
<dbReference type="SUPFAM" id="SSF53474">
    <property type="entry name" value="alpha/beta-Hydrolases"/>
    <property type="match status" value="1"/>
</dbReference>
<protein>
    <submittedName>
        <fullName evidence="2">Ketoacyl reductase</fullName>
    </submittedName>
</protein>
<evidence type="ECO:0000259" key="1">
    <source>
        <dbReference type="Pfam" id="PF12697"/>
    </source>
</evidence>
<proteinExistence type="predicted"/>
<dbReference type="Proteomes" id="UP000193710">
    <property type="component" value="Unassembled WGS sequence"/>
</dbReference>
<dbReference type="InterPro" id="IPR000073">
    <property type="entry name" value="AB_hydrolase_1"/>
</dbReference>
<dbReference type="Proteomes" id="UP000028880">
    <property type="component" value="Unassembled WGS sequence"/>
</dbReference>
<dbReference type="RefSeq" id="WP_036469413.1">
    <property type="nucleotide sequence ID" value="NZ_HG964446.1"/>
</dbReference>
<dbReference type="HOGENOM" id="CLU_051715_0_1_11"/>
<dbReference type="PANTHER" id="PTHR43194:SF2">
    <property type="entry name" value="PEROXISOMAL MEMBRANE PROTEIN LPX1"/>
    <property type="match status" value="1"/>
</dbReference>
<dbReference type="Pfam" id="PF12697">
    <property type="entry name" value="Abhydrolase_6"/>
    <property type="match status" value="1"/>
</dbReference>
<evidence type="ECO:0000313" key="2">
    <source>
        <dbReference type="EMBL" id="CDO88975.1"/>
    </source>
</evidence>
<evidence type="ECO:0000313" key="3">
    <source>
        <dbReference type="EMBL" id="ORX01841.1"/>
    </source>
</evidence>
<dbReference type="EMBL" id="LQPY01000029">
    <property type="protein sequence ID" value="ORX01841.1"/>
    <property type="molecule type" value="Genomic_DNA"/>
</dbReference>
<reference evidence="2" key="2">
    <citation type="submission" date="2014-04" db="EMBL/GenBank/DDBJ databases">
        <authorList>
            <person name="Xu Y.W."/>
            <person name="Yang Q."/>
        </authorList>
    </citation>
    <scope>NUCLEOTIDE SEQUENCE</scope>
    <source>
        <strain evidence="2">DSM 44626</strain>
    </source>
</reference>
<dbReference type="InterPro" id="IPR050228">
    <property type="entry name" value="Carboxylesterase_BioH"/>
</dbReference>
<organism evidence="2">
    <name type="scientific">Mycobacterium triplex</name>
    <dbReference type="NCBI Taxonomy" id="47839"/>
    <lineage>
        <taxon>Bacteria</taxon>
        <taxon>Bacillati</taxon>
        <taxon>Actinomycetota</taxon>
        <taxon>Actinomycetes</taxon>
        <taxon>Mycobacteriales</taxon>
        <taxon>Mycobacteriaceae</taxon>
        <taxon>Mycobacterium</taxon>
        <taxon>Mycobacterium simiae complex</taxon>
    </lineage>
</organism>
<accession>A0A024JYS2</accession>
<evidence type="ECO:0000313" key="4">
    <source>
        <dbReference type="Proteomes" id="UP000193710"/>
    </source>
</evidence>
<dbReference type="PANTHER" id="PTHR43194">
    <property type="entry name" value="HYDROLASE ALPHA/BETA FOLD FAMILY"/>
    <property type="match status" value="1"/>
</dbReference>
<reference evidence="3 4" key="3">
    <citation type="submission" date="2016-01" db="EMBL/GenBank/DDBJ databases">
        <title>The new phylogeny of the genus Mycobacterium.</title>
        <authorList>
            <person name="Tarcisio F."/>
            <person name="Conor M."/>
            <person name="Antonella G."/>
            <person name="Elisabetta G."/>
            <person name="Giulia F.S."/>
            <person name="Sara T."/>
            <person name="Anna F."/>
            <person name="Clotilde B."/>
            <person name="Roberto B."/>
            <person name="Veronica D.S."/>
            <person name="Fabio R."/>
            <person name="Monica P."/>
            <person name="Olivier J."/>
            <person name="Enrico T."/>
            <person name="Nicola S."/>
        </authorList>
    </citation>
    <scope>NUCLEOTIDE SEQUENCE [LARGE SCALE GENOMIC DNA]</scope>
    <source>
        <strain evidence="3 4">DSM 44626</strain>
    </source>
</reference>
<dbReference type="Gene3D" id="3.40.50.1820">
    <property type="entry name" value="alpha/beta hydrolase"/>
    <property type="match status" value="1"/>
</dbReference>